<dbReference type="OrthoDB" id="9780903at2"/>
<evidence type="ECO:0000259" key="4">
    <source>
        <dbReference type="Pfam" id="PF02678"/>
    </source>
</evidence>
<keyword evidence="2" id="KW-0408">Iron</keyword>
<reference evidence="6 7" key="1">
    <citation type="submission" date="2019-02" db="EMBL/GenBank/DDBJ databases">
        <title>Genomic Encyclopedia of Type Strains, Phase IV (KMG-IV): sequencing the most valuable type-strain genomes for metagenomic binning, comparative biology and taxonomic classification.</title>
        <authorList>
            <person name="Goeker M."/>
        </authorList>
    </citation>
    <scope>NUCLEOTIDE SEQUENCE [LARGE SCALE GENOMIC DNA]</scope>
    <source>
        <strain evidence="6 7">DSM 105135</strain>
    </source>
</reference>
<dbReference type="AlphaFoldDB" id="A0A4Q7YKD0"/>
<dbReference type="Gene3D" id="2.60.120.10">
    <property type="entry name" value="Jelly Rolls"/>
    <property type="match status" value="2"/>
</dbReference>
<dbReference type="CDD" id="cd02910">
    <property type="entry name" value="cupin_Yhhw_N"/>
    <property type="match status" value="1"/>
</dbReference>
<dbReference type="InterPro" id="IPR003829">
    <property type="entry name" value="Pirin_N_dom"/>
</dbReference>
<dbReference type="InterPro" id="IPR012093">
    <property type="entry name" value="Pirin"/>
</dbReference>
<evidence type="ECO:0000259" key="5">
    <source>
        <dbReference type="Pfam" id="PF17954"/>
    </source>
</evidence>
<dbReference type="PANTHER" id="PTHR43212:SF3">
    <property type="entry name" value="QUERCETIN 2,3-DIOXYGENASE"/>
    <property type="match status" value="1"/>
</dbReference>
<evidence type="ECO:0000256" key="1">
    <source>
        <dbReference type="ARBA" id="ARBA00008416"/>
    </source>
</evidence>
<gene>
    <name evidence="6" type="ORF">EV700_3168</name>
</gene>
<protein>
    <recommendedName>
        <fullName evidence="8">Pirin N-terminal domain-containing protein</fullName>
    </recommendedName>
</protein>
<feature type="binding site" evidence="2">
    <location>
        <position position="101"/>
    </location>
    <ligand>
        <name>Fe cation</name>
        <dbReference type="ChEBI" id="CHEBI:24875"/>
    </ligand>
</feature>
<dbReference type="Proteomes" id="UP000292423">
    <property type="component" value="Unassembled WGS sequence"/>
</dbReference>
<evidence type="ECO:0000313" key="6">
    <source>
        <dbReference type="EMBL" id="RZU36955.1"/>
    </source>
</evidence>
<dbReference type="Pfam" id="PF17954">
    <property type="entry name" value="Pirin_C_2"/>
    <property type="match status" value="1"/>
</dbReference>
<dbReference type="InterPro" id="IPR014710">
    <property type="entry name" value="RmlC-like_jellyroll"/>
</dbReference>
<feature type="binding site" evidence="2">
    <location>
        <position position="59"/>
    </location>
    <ligand>
        <name>Fe cation</name>
        <dbReference type="ChEBI" id="CHEBI:24875"/>
    </ligand>
</feature>
<dbReference type="InterPro" id="IPR011051">
    <property type="entry name" value="RmlC_Cupin_sf"/>
</dbReference>
<dbReference type="InterPro" id="IPR041602">
    <property type="entry name" value="Quercetinase_C"/>
</dbReference>
<comment type="caution">
    <text evidence="6">The sequence shown here is derived from an EMBL/GenBank/DDBJ whole genome shotgun (WGS) entry which is preliminary data.</text>
</comment>
<feature type="binding site" evidence="2">
    <location>
        <position position="103"/>
    </location>
    <ligand>
        <name>Fe cation</name>
        <dbReference type="ChEBI" id="CHEBI:24875"/>
    </ligand>
</feature>
<organism evidence="6 7">
    <name type="scientific">Fluviicoccus keumensis</name>
    <dbReference type="NCBI Taxonomy" id="1435465"/>
    <lineage>
        <taxon>Bacteria</taxon>
        <taxon>Pseudomonadati</taxon>
        <taxon>Pseudomonadota</taxon>
        <taxon>Gammaproteobacteria</taxon>
        <taxon>Moraxellales</taxon>
        <taxon>Moraxellaceae</taxon>
        <taxon>Fluviicoccus</taxon>
    </lineage>
</organism>
<name>A0A4Q7YKD0_9GAMM</name>
<dbReference type="Pfam" id="PF02678">
    <property type="entry name" value="Pirin"/>
    <property type="match status" value="1"/>
</dbReference>
<feature type="binding site" evidence="2">
    <location>
        <position position="57"/>
    </location>
    <ligand>
        <name>Fe cation</name>
        <dbReference type="ChEBI" id="CHEBI:24875"/>
    </ligand>
</feature>
<dbReference type="SUPFAM" id="SSF51182">
    <property type="entry name" value="RmlC-like cupins"/>
    <property type="match status" value="1"/>
</dbReference>
<comment type="cofactor">
    <cofactor evidence="2">
        <name>Fe cation</name>
        <dbReference type="ChEBI" id="CHEBI:24875"/>
    </cofactor>
    <text evidence="2">Binds 1 Fe cation per subunit.</text>
</comment>
<sequence length="227" mass="25224">MITVHPAANRGHANLGWLDSFHSFSFGSWYDPRYMGVSALRVINDDRIRALTGFGLHPHDNMEILTYVLKGVISHKDSMGNETHIRAGQFQLMSAGSGITHSEHNRQPHAETRILQIWLYPNRQNTAPGYQELPPDEREGLRLVVSPDGADGSMRILQNARIYRLRLAAGETLTLPLQGSTGYLHVISGQIHLDQTLLTDGDGAEASPDSRELHTLTAAEALWFDLP</sequence>
<keyword evidence="7" id="KW-1185">Reference proteome</keyword>
<dbReference type="GO" id="GO:0046872">
    <property type="term" value="F:metal ion binding"/>
    <property type="evidence" value="ECO:0007669"/>
    <property type="project" value="UniProtKB-KW"/>
</dbReference>
<dbReference type="PANTHER" id="PTHR43212">
    <property type="entry name" value="QUERCETIN 2,3-DIOXYGENASE"/>
    <property type="match status" value="1"/>
</dbReference>
<evidence type="ECO:0000256" key="2">
    <source>
        <dbReference type="PIRSR" id="PIRSR006232-1"/>
    </source>
</evidence>
<accession>A0A4Q7YKD0</accession>
<proteinExistence type="inferred from homology"/>
<dbReference type="PIRSF" id="PIRSF006232">
    <property type="entry name" value="Pirin"/>
    <property type="match status" value="1"/>
</dbReference>
<dbReference type="EMBL" id="SHKX01000016">
    <property type="protein sequence ID" value="RZU36955.1"/>
    <property type="molecule type" value="Genomic_DNA"/>
</dbReference>
<feature type="domain" description="Quercetin 2,3-dioxygenase C-terminal cupin" evidence="5">
    <location>
        <begin position="143"/>
        <end position="226"/>
    </location>
</feature>
<evidence type="ECO:0000313" key="7">
    <source>
        <dbReference type="Proteomes" id="UP000292423"/>
    </source>
</evidence>
<evidence type="ECO:0000256" key="3">
    <source>
        <dbReference type="RuleBase" id="RU003457"/>
    </source>
</evidence>
<dbReference type="RefSeq" id="WP_130415591.1">
    <property type="nucleotide sequence ID" value="NZ_SHKX01000016.1"/>
</dbReference>
<keyword evidence="2" id="KW-0479">Metal-binding</keyword>
<comment type="similarity">
    <text evidence="1 3">Belongs to the pirin family.</text>
</comment>
<evidence type="ECO:0008006" key="8">
    <source>
        <dbReference type="Google" id="ProtNLM"/>
    </source>
</evidence>
<feature type="domain" description="Pirin N-terminal" evidence="4">
    <location>
        <begin position="11"/>
        <end position="119"/>
    </location>
</feature>